<dbReference type="EMBL" id="JRYB01000001">
    <property type="protein sequence ID" value="OIJ42171.1"/>
    <property type="molecule type" value="Genomic_DNA"/>
</dbReference>
<feature type="transmembrane region" description="Helical" evidence="1">
    <location>
        <begin position="71"/>
        <end position="94"/>
    </location>
</feature>
<feature type="transmembrane region" description="Helical" evidence="1">
    <location>
        <begin position="12"/>
        <end position="32"/>
    </location>
</feature>
<keyword evidence="1" id="KW-0472">Membrane</keyword>
<dbReference type="AlphaFoldDB" id="A0A1S2NAQ1"/>
<sequence>MNLQLSDIGEAIQLAIAPVFLLAGVGTMLVVLTNRLGRLIDRSRVLEDRLKAQPDNECVTELLSLYYRARLINVGITASTACGLLVCVVIAMLFLGDTTDLPLDRYIALCFVGGMLTLIVGFVYLMREIVTCCSFMRAQQLKVLAGCGAAAQ</sequence>
<dbReference type="Proteomes" id="UP000180246">
    <property type="component" value="Unassembled WGS sequence"/>
</dbReference>
<evidence type="ECO:0000313" key="2">
    <source>
        <dbReference type="EMBL" id="OIJ42171.1"/>
    </source>
</evidence>
<dbReference type="RefSeq" id="WP_071362925.1">
    <property type="nucleotide sequence ID" value="NZ_JRYB01000001.1"/>
</dbReference>
<name>A0A1S2NAQ1_9BURK</name>
<feature type="transmembrane region" description="Helical" evidence="1">
    <location>
        <begin position="106"/>
        <end position="126"/>
    </location>
</feature>
<evidence type="ECO:0000313" key="3">
    <source>
        <dbReference type="Proteomes" id="UP000180246"/>
    </source>
</evidence>
<organism evidence="2 3">
    <name type="scientific">Massilia timonae</name>
    <dbReference type="NCBI Taxonomy" id="47229"/>
    <lineage>
        <taxon>Bacteria</taxon>
        <taxon>Pseudomonadati</taxon>
        <taxon>Pseudomonadota</taxon>
        <taxon>Betaproteobacteria</taxon>
        <taxon>Burkholderiales</taxon>
        <taxon>Oxalobacteraceae</taxon>
        <taxon>Telluria group</taxon>
        <taxon>Massilia</taxon>
    </lineage>
</organism>
<proteinExistence type="predicted"/>
<accession>A0A1S2NAQ1</accession>
<gene>
    <name evidence="2" type="ORF">LO55_4178</name>
</gene>
<evidence type="ECO:0008006" key="4">
    <source>
        <dbReference type="Google" id="ProtNLM"/>
    </source>
</evidence>
<dbReference type="InterPro" id="IPR021279">
    <property type="entry name" value="DUF2721"/>
</dbReference>
<evidence type="ECO:0000256" key="1">
    <source>
        <dbReference type="SAM" id="Phobius"/>
    </source>
</evidence>
<keyword evidence="1" id="KW-1133">Transmembrane helix</keyword>
<protein>
    <recommendedName>
        <fullName evidence="4">DUF2721 domain-containing protein</fullName>
    </recommendedName>
</protein>
<comment type="caution">
    <text evidence="2">The sequence shown here is derived from an EMBL/GenBank/DDBJ whole genome shotgun (WGS) entry which is preliminary data.</text>
</comment>
<keyword evidence="1" id="KW-0812">Transmembrane</keyword>
<reference evidence="2 3" key="1">
    <citation type="submission" date="2014-10" db="EMBL/GenBank/DDBJ databases">
        <authorList>
            <person name="Seo M.-J."/>
            <person name="Seok Y.J."/>
            <person name="Cha I.-T."/>
        </authorList>
    </citation>
    <scope>NUCLEOTIDE SEQUENCE [LARGE SCALE GENOMIC DNA]</scope>
    <source>
        <strain evidence="2 3">NEU</strain>
    </source>
</reference>
<dbReference type="Pfam" id="PF11026">
    <property type="entry name" value="DUF2721"/>
    <property type="match status" value="1"/>
</dbReference>